<evidence type="ECO:0000259" key="1">
    <source>
        <dbReference type="Pfam" id="PF05161"/>
    </source>
</evidence>
<keyword evidence="4" id="KW-1185">Reference proteome</keyword>
<reference evidence="3 4" key="2">
    <citation type="journal article" date="2016" name="Genome Announc.">
        <title>Complete Genome Sequence of a Strain of Azospirillum thiophilum Isolated from a Sulfide Spring.</title>
        <authorList>
            <person name="Fomenkov A."/>
            <person name="Vincze T."/>
            <person name="Grabovich M."/>
            <person name="Anton B.P."/>
            <person name="Dubinina G."/>
            <person name="Orlova M."/>
            <person name="Belousova E."/>
            <person name="Roberts R.J."/>
        </authorList>
    </citation>
    <scope>NUCLEOTIDE SEQUENCE [LARGE SCALE GENOMIC DNA]</scope>
    <source>
        <strain evidence="3 4">BV-S</strain>
    </source>
</reference>
<feature type="domain" description="MOFRL-associated" evidence="2">
    <location>
        <begin position="22"/>
        <end position="271"/>
    </location>
</feature>
<dbReference type="Pfam" id="PF13660">
    <property type="entry name" value="DUF4147"/>
    <property type="match status" value="1"/>
</dbReference>
<dbReference type="EMBL" id="CP012405">
    <property type="protein sequence ID" value="ALG74549.1"/>
    <property type="molecule type" value="Genomic_DNA"/>
</dbReference>
<dbReference type="Gene3D" id="3.40.50.10180">
    <property type="entry name" value="Glycerate kinase, MOFRL-like N-terminal domain"/>
    <property type="match status" value="1"/>
</dbReference>
<evidence type="ECO:0000313" key="4">
    <source>
        <dbReference type="Proteomes" id="UP000069935"/>
    </source>
</evidence>
<dbReference type="Pfam" id="PF05161">
    <property type="entry name" value="MOFRL"/>
    <property type="match status" value="1"/>
</dbReference>
<dbReference type="InterPro" id="IPR039760">
    <property type="entry name" value="MOFRL_protein"/>
</dbReference>
<evidence type="ECO:0000259" key="2">
    <source>
        <dbReference type="Pfam" id="PF13660"/>
    </source>
</evidence>
<dbReference type="PANTHER" id="PTHR12227">
    <property type="entry name" value="GLYCERATE KINASE"/>
    <property type="match status" value="1"/>
</dbReference>
<dbReference type="InterPro" id="IPR025286">
    <property type="entry name" value="MOFRL_assoc_dom"/>
</dbReference>
<dbReference type="Gene3D" id="3.40.1480.10">
    <property type="entry name" value="MOFRL domain"/>
    <property type="match status" value="1"/>
</dbReference>
<sequence>MGYIKNRELLLSAGEVELRRLALDIAEAGIAAADPGVAVHRHLRLDGNRGGSRDDNRDDGRLIVGDRVFDLSGGRRIFVIGAGKATFPIAKALDDILGPRIHKGLVTCKYGQGGTLAHIALRLADHPIPDGSSLDAATETAKLLREVRPGDIVLACFTGGSSSLFVSPVPGVPLADKAAAGRILLTCGANIIEINAVRKHLSTVKGGRLVRSLPAGVTLVNLTVSDVIGDRLDYITDPSVPDTSSFADAQATLDKYGLWDRLPASVAAHLRAAPAAAATVDAGGLAHLDRMDLLLVHNDAACTGAAAAVRALGLTPLLLSTVFEGESSTLGRTMVAVAKQIQADGNPVPAPCVLIGGGETTVTIAGNAGEGGPNQEFAVGAAVELDGMRGVVAIGLDTDGTDGPTGYAGGLADGRTVSIARSAGHDLHRALRLHDVTPALRDSGHILSTGATGTNVNDLKLVVVVPSA</sequence>
<proteinExistence type="predicted"/>
<protein>
    <submittedName>
        <fullName evidence="3">Glycerate kinase</fullName>
    </submittedName>
</protein>
<name>A0AAC8W3Q9_9PROT</name>
<gene>
    <name evidence="3" type="ORF">AL072_26410</name>
</gene>
<evidence type="ECO:0000313" key="3">
    <source>
        <dbReference type="EMBL" id="ALG74549.1"/>
    </source>
</evidence>
<reference evidence="4" key="1">
    <citation type="submission" date="2015-08" db="EMBL/GenBank/DDBJ databases">
        <title>Complete Genome Sequence of Azospirillum thiophilum BV-S.</title>
        <authorList>
            <person name="Fomenkov A."/>
            <person name="Vincze T."/>
            <person name="Grabovich M."/>
            <person name="Dubinina G."/>
            <person name="Orlova M."/>
            <person name="Belousova E."/>
            <person name="Roberts R.J."/>
        </authorList>
    </citation>
    <scope>NUCLEOTIDE SEQUENCE [LARGE SCALE GENOMIC DNA]</scope>
    <source>
        <strain evidence="4">BV-S</strain>
    </source>
</reference>
<keyword evidence="3" id="KW-0808">Transferase</keyword>
<dbReference type="InterPro" id="IPR038614">
    <property type="entry name" value="GK_N_sf"/>
</dbReference>
<dbReference type="SUPFAM" id="SSF82544">
    <property type="entry name" value="GckA/TtuD-like"/>
    <property type="match status" value="1"/>
</dbReference>
<keyword evidence="3" id="KW-0418">Kinase</keyword>
<dbReference type="AlphaFoldDB" id="A0AAC8W3Q9"/>
<accession>A0AAC8W3Q9</accession>
<dbReference type="KEGG" id="ati:AL072_26410"/>
<feature type="domain" description="MOFRL" evidence="1">
    <location>
        <begin position="352"/>
        <end position="458"/>
    </location>
</feature>
<dbReference type="Proteomes" id="UP000069935">
    <property type="component" value="Chromosome 5"/>
</dbReference>
<dbReference type="InterPro" id="IPR007835">
    <property type="entry name" value="MOFRL"/>
</dbReference>
<organism evidence="3 4">
    <name type="scientific">Azospirillum thiophilum</name>
    <dbReference type="NCBI Taxonomy" id="528244"/>
    <lineage>
        <taxon>Bacteria</taxon>
        <taxon>Pseudomonadati</taxon>
        <taxon>Pseudomonadota</taxon>
        <taxon>Alphaproteobacteria</taxon>
        <taxon>Rhodospirillales</taxon>
        <taxon>Azospirillaceae</taxon>
        <taxon>Azospirillum</taxon>
    </lineage>
</organism>
<dbReference type="PANTHER" id="PTHR12227:SF0">
    <property type="entry name" value="GLYCERATE KINASE"/>
    <property type="match status" value="1"/>
</dbReference>
<dbReference type="InterPro" id="IPR037035">
    <property type="entry name" value="GK-like_C_sf"/>
</dbReference>
<dbReference type="RefSeq" id="WP_045585777.1">
    <property type="nucleotide sequence ID" value="NZ_CP012405.1"/>
</dbReference>
<dbReference type="GO" id="GO:0008887">
    <property type="term" value="F:glycerate kinase activity"/>
    <property type="evidence" value="ECO:0007669"/>
    <property type="project" value="InterPro"/>
</dbReference>
<dbReference type="GO" id="GO:0005737">
    <property type="term" value="C:cytoplasm"/>
    <property type="evidence" value="ECO:0007669"/>
    <property type="project" value="TreeGrafter"/>
</dbReference>